<evidence type="ECO:0000313" key="3">
    <source>
        <dbReference type="Proteomes" id="UP000095463"/>
    </source>
</evidence>
<comment type="caution">
    <text evidence="2">The sequence shown here is derived from an EMBL/GenBank/DDBJ whole genome shotgun (WGS) entry which is preliminary data.</text>
</comment>
<evidence type="ECO:0000313" key="2">
    <source>
        <dbReference type="EMBL" id="OEO31901.1"/>
    </source>
</evidence>
<dbReference type="InterPro" id="IPR036278">
    <property type="entry name" value="Sialidase_sf"/>
</dbReference>
<dbReference type="RefSeq" id="WP_069908932.1">
    <property type="nucleotide sequence ID" value="NZ_LAJE02000114.1"/>
</dbReference>
<feature type="domain" description="Sialidase" evidence="1">
    <location>
        <begin position="128"/>
        <end position="339"/>
    </location>
</feature>
<gene>
    <name evidence="2" type="ORF">VW23_014030</name>
</gene>
<proteinExistence type="predicted"/>
<dbReference type="Pfam" id="PF13088">
    <property type="entry name" value="BNR_2"/>
    <property type="match status" value="1"/>
</dbReference>
<dbReference type="Proteomes" id="UP000095463">
    <property type="component" value="Unassembled WGS sequence"/>
</dbReference>
<dbReference type="SUPFAM" id="SSF50939">
    <property type="entry name" value="Sialidases"/>
    <property type="match status" value="1"/>
</dbReference>
<sequence>MTQHLEIYRKAGEFVAWPANYGMWIWGDEVVVVFSQGFRGEQESLHARDKTRPFIGRQARSFDGGLSWSDELFTGTIPGGTSLSGDEHVVEALQSQPNIVVERDIPVLEQPIDFTDPETIVMCARTGLDAGSISWFYVSRDRARSWQGPYRLGDFGLPGVSARTDIVPLGQHDALFLLTAVKANGDEGQVFAARTRDGGRSFSFESFVGDEPEGFAIMPASLRLPGGDILTFVRCAAPRGPDRRAWIDLYRSSDAGKSWRHVGTPVPRVGHNSNPPTINRLADGRLVLVYGYRDAPYGMRARVSSDDGATWSDDIVLRDDGGVADLGYPRTVVRPDGQLLTAYYYNYGADTDRFIGATLFSV</sequence>
<dbReference type="CDD" id="cd15482">
    <property type="entry name" value="Sialidase_non-viral"/>
    <property type="match status" value="1"/>
</dbReference>
<dbReference type="AlphaFoldDB" id="A0A1E5XTJ5"/>
<accession>A0A1E5XTJ5</accession>
<protein>
    <recommendedName>
        <fullName evidence="1">Sialidase domain-containing protein</fullName>
    </recommendedName>
</protein>
<keyword evidence="3" id="KW-1185">Reference proteome</keyword>
<evidence type="ECO:0000259" key="1">
    <source>
        <dbReference type="Pfam" id="PF13088"/>
    </source>
</evidence>
<dbReference type="InterPro" id="IPR011040">
    <property type="entry name" value="Sialidase"/>
</dbReference>
<dbReference type="OrthoDB" id="7294637at2"/>
<organism evidence="2 3">
    <name type="scientific">Devosia insulae DS-56</name>
    <dbReference type="NCBI Taxonomy" id="1116389"/>
    <lineage>
        <taxon>Bacteria</taxon>
        <taxon>Pseudomonadati</taxon>
        <taxon>Pseudomonadota</taxon>
        <taxon>Alphaproteobacteria</taxon>
        <taxon>Hyphomicrobiales</taxon>
        <taxon>Devosiaceae</taxon>
        <taxon>Devosia</taxon>
    </lineage>
</organism>
<dbReference type="EMBL" id="LAJE02000114">
    <property type="protein sequence ID" value="OEO31901.1"/>
    <property type="molecule type" value="Genomic_DNA"/>
</dbReference>
<reference evidence="2 3" key="1">
    <citation type="journal article" date="2015" name="Genome Announc.">
        <title>Genome Assemblies of Three Soil-Associated Devosia species: D. insulae, D. limi, and D. soli.</title>
        <authorList>
            <person name="Hassan Y.I."/>
            <person name="Lepp D."/>
            <person name="Zhou T."/>
        </authorList>
    </citation>
    <scope>NUCLEOTIDE SEQUENCE [LARGE SCALE GENOMIC DNA]</scope>
    <source>
        <strain evidence="2 3">DS-56</strain>
    </source>
</reference>
<dbReference type="Gene3D" id="2.120.10.10">
    <property type="match status" value="1"/>
</dbReference>
<name>A0A1E5XTJ5_9HYPH</name>